<dbReference type="PANTHER" id="PTHR19959:SF119">
    <property type="entry name" value="FUNGAL LIPASE-LIKE DOMAIN-CONTAINING PROTEIN"/>
    <property type="match status" value="1"/>
</dbReference>
<dbReference type="InterPro" id="IPR024983">
    <property type="entry name" value="CHAT_dom"/>
</dbReference>
<dbReference type="Proteomes" id="UP000012065">
    <property type="component" value="Unassembled WGS sequence"/>
</dbReference>
<reference evidence="3 5" key="3">
    <citation type="submission" date="2014-11" db="EMBL/GenBank/DDBJ databases">
        <authorList>
            <person name="Wibberg Daniel"/>
        </authorList>
    </citation>
    <scope>NUCLEOTIDE SEQUENCE [LARGE SCALE GENOMIC DNA]</scope>
    <source>
        <strain evidence="3">Rhizoctonia solani AG1-IB 7/3/14</strain>
    </source>
</reference>
<evidence type="ECO:0000313" key="2">
    <source>
        <dbReference type="EMBL" id="CCO33114.1"/>
    </source>
</evidence>
<reference evidence="2" key="1">
    <citation type="submission" date="2012-10" db="EMBL/GenBank/DDBJ databases">
        <authorList>
            <person name="Jelonek L."/>
        </authorList>
    </citation>
    <scope>NUCLEOTIDE SEQUENCE</scope>
    <source>
        <strain evidence="2">Isolate 7/3/14</strain>
    </source>
</reference>
<evidence type="ECO:0000259" key="1">
    <source>
        <dbReference type="Pfam" id="PF12770"/>
    </source>
</evidence>
<evidence type="ECO:0000313" key="4">
    <source>
        <dbReference type="Proteomes" id="UP000012065"/>
    </source>
</evidence>
<dbReference type="SUPFAM" id="SSF48452">
    <property type="entry name" value="TPR-like"/>
    <property type="match status" value="1"/>
</dbReference>
<keyword evidence="5" id="KW-1185">Reference proteome</keyword>
<dbReference type="STRING" id="1108050.M5C184"/>
<dbReference type="EMBL" id="LN679137">
    <property type="protein sequence ID" value="CEL59101.1"/>
    <property type="molecule type" value="Genomic_DNA"/>
</dbReference>
<evidence type="ECO:0000313" key="3">
    <source>
        <dbReference type="EMBL" id="CEL59101.1"/>
    </source>
</evidence>
<protein>
    <recommendedName>
        <fullName evidence="1">CHAT domain-containing protein</fullName>
    </recommendedName>
</protein>
<name>M5C184_THACB</name>
<dbReference type="HOGENOM" id="CLU_001305_0_1_1"/>
<dbReference type="Gene3D" id="1.25.40.10">
    <property type="entry name" value="Tetratricopeptide repeat domain"/>
    <property type="match status" value="3"/>
</dbReference>
<dbReference type="SUPFAM" id="SSF81901">
    <property type="entry name" value="HCP-like"/>
    <property type="match status" value="1"/>
</dbReference>
<dbReference type="OrthoDB" id="9991317at2759"/>
<sequence length="1073" mass="121106">MSRRGAQIDIAHTLEDEKLVEEKVLGPVKQDKIRLESAKSNMGGDLDPKELAKLANFHRYEFGRLDSLEDLEQAIKYDTLALELTPDDHTDLLYRLASLGLNYTERFQRLGDLDALAQSIKLRSRAVELSPDDHPDLPEWLNDLGVDYGERFQRLGDINDLTESIKYNSRAIILTPDGHPNLPRRLANIGVDYNDRFQILGDLKDLEQALTYSTWAVALNPSDHPDLPRQLGNLGINFSERFRRLGNMNDLTKSIEYKSRAVALTRNDPVNMARRLANLGLDYTDRFLRLDDIEDLAKAIDFKSRAIALAPEGHPDLARQYGNLGVDYSERFRRLGDLNDLEKSLDYKSRALKLTPDNHPGLAGQLSRLGVDYSHKYQRLEDIKDLGKAIEYFSRSVALIADSDLKLPNILNSLGVVYGERFLRLGFMKDLETAIENQTRAVKLSPHDHPDLPRWLANLGFNYGERFKRQEDVNDLERSITCFSSAVALTPNDHPDLPWQHFNLAQHHITQFERTGDYSNFDKSMTFYRAASQSSAGSPRKKFAYAYHWAQLAFKYSPPDCLEAYRTAIDLLPQFIWLGATVDQRYQDLLKATNLASEAASGAILFSKFDLALEWLEYGRCVVWNQNLTLRSPLSQLHATHPNIAACFEAASEQLYQAGFECSASHALTSHFDPSGDRHKLAADYNRQLTHIRKLTGFENFLRPIKYNQLILAARNGPVVLINCDTNQCDALIILPKQATVTHLHLPEFTEEKAQKARIKLKSSLRYNGVRERGVKIKVVKQPEYEDEFCSVLFDLWISIVKPVLQFLGYMNNTTEGNLPHITWCPTGTLSFLPLHAAGNYDEPRSRVFNYVVSSYTPTLTVLVTPFTGSPSRSPRVLAIGQTFTPGLSPLLGTIAELESIKTHTEVKGEYLQLTGDQVTRAAVLDAMEQYDWVHLACHAHQNAANPTKSGFYLHDGTLNLTDINRRSFKDKGLAFLSACQTAKGDEELPDEAIHLASGMLMAGYSSVIATRWSVFDDDAPFVADRVYEELMQAKTIRNGESGRALHNAVAALRSKVGEKEFVRWAQYVHIGS</sequence>
<proteinExistence type="predicted"/>
<dbReference type="Pfam" id="PF12770">
    <property type="entry name" value="CHAT"/>
    <property type="match status" value="1"/>
</dbReference>
<evidence type="ECO:0000313" key="5">
    <source>
        <dbReference type="Proteomes" id="UP000059188"/>
    </source>
</evidence>
<dbReference type="InterPro" id="IPR011990">
    <property type="entry name" value="TPR-like_helical_dom_sf"/>
</dbReference>
<gene>
    <name evidence="2" type="ORF">BN14_07184</name>
    <name evidence="3" type="ORF">RSOLAG1IB_09089</name>
</gene>
<feature type="domain" description="CHAT" evidence="1">
    <location>
        <begin position="797"/>
        <end position="1073"/>
    </location>
</feature>
<dbReference type="EMBL" id="CAOJ01010947">
    <property type="protein sequence ID" value="CCO33114.1"/>
    <property type="molecule type" value="Genomic_DNA"/>
</dbReference>
<organism evidence="2 4">
    <name type="scientific">Thanatephorus cucumeris (strain AG1-IB / isolate 7/3/14)</name>
    <name type="common">Lettuce bottom rot fungus</name>
    <name type="synonym">Rhizoctonia solani</name>
    <dbReference type="NCBI Taxonomy" id="1108050"/>
    <lineage>
        <taxon>Eukaryota</taxon>
        <taxon>Fungi</taxon>
        <taxon>Dikarya</taxon>
        <taxon>Basidiomycota</taxon>
        <taxon>Agaricomycotina</taxon>
        <taxon>Agaricomycetes</taxon>
        <taxon>Cantharellales</taxon>
        <taxon>Ceratobasidiaceae</taxon>
        <taxon>Rhizoctonia</taxon>
        <taxon>Rhizoctonia solani AG-1</taxon>
    </lineage>
</organism>
<dbReference type="Proteomes" id="UP000059188">
    <property type="component" value="Unassembled WGS sequence"/>
</dbReference>
<dbReference type="PANTHER" id="PTHR19959">
    <property type="entry name" value="KINESIN LIGHT CHAIN"/>
    <property type="match status" value="1"/>
</dbReference>
<accession>M5C184</accession>
<reference evidence="2 4" key="2">
    <citation type="journal article" date="2013" name="J. Biotechnol.">
        <title>Establishment and interpretation of the genome sequence of the phytopathogenic fungus Rhizoctonia solani AG1-IB isolate 7/3/14.</title>
        <authorList>
            <person name="Wibberg D.W."/>
            <person name="Jelonek L.J."/>
            <person name="Rupp O.R."/>
            <person name="Hennig M.H."/>
            <person name="Eikmeyer F.E."/>
            <person name="Goesmann A.G."/>
            <person name="Hartmann A.H."/>
            <person name="Borriss R.B."/>
            <person name="Grosch R.G."/>
            <person name="Puehler A.P."/>
            <person name="Schlueter A.S."/>
        </authorList>
    </citation>
    <scope>NUCLEOTIDE SEQUENCE [LARGE SCALE GENOMIC DNA]</scope>
    <source>
        <strain evidence="4">AG1-IB / isolate 7/3/14</strain>
        <strain evidence="2">Isolate 7/3/14</strain>
    </source>
</reference>
<dbReference type="AlphaFoldDB" id="M5C184"/>